<evidence type="ECO:0000313" key="3">
    <source>
        <dbReference type="EMBL" id="ELU07104.1"/>
    </source>
</evidence>
<dbReference type="STRING" id="283909.R7UKR4"/>
<dbReference type="InterPro" id="IPR039529">
    <property type="entry name" value="PGAP1/BST1"/>
</dbReference>
<dbReference type="EMBL" id="AMQN01007169">
    <property type="status" value="NOT_ANNOTATED_CDS"/>
    <property type="molecule type" value="Genomic_DNA"/>
</dbReference>
<keyword evidence="1" id="KW-0812">Transmembrane</keyword>
<feature type="domain" description="GPI inositol-deacylase transmembrane" evidence="2">
    <location>
        <begin position="46"/>
        <end position="336"/>
    </location>
</feature>
<evidence type="ECO:0000313" key="5">
    <source>
        <dbReference type="Proteomes" id="UP000014760"/>
    </source>
</evidence>
<proteinExistence type="predicted"/>
<evidence type="ECO:0000259" key="2">
    <source>
        <dbReference type="Pfam" id="PF25140"/>
    </source>
</evidence>
<dbReference type="PANTHER" id="PTHR15495">
    <property type="entry name" value="NEGATIVE REGULATOR OF VESICLE FORMATION-RELATED"/>
    <property type="match status" value="1"/>
</dbReference>
<reference evidence="5" key="1">
    <citation type="submission" date="2012-12" db="EMBL/GenBank/DDBJ databases">
        <authorList>
            <person name="Hellsten U."/>
            <person name="Grimwood J."/>
            <person name="Chapman J.A."/>
            <person name="Shapiro H."/>
            <person name="Aerts A."/>
            <person name="Otillar R.P."/>
            <person name="Terry A.Y."/>
            <person name="Boore J.L."/>
            <person name="Simakov O."/>
            <person name="Marletaz F."/>
            <person name="Cho S.-J."/>
            <person name="Edsinger-Gonzales E."/>
            <person name="Havlak P."/>
            <person name="Kuo D.-H."/>
            <person name="Larsson T."/>
            <person name="Lv J."/>
            <person name="Arendt D."/>
            <person name="Savage R."/>
            <person name="Osoegawa K."/>
            <person name="de Jong P."/>
            <person name="Lindberg D.R."/>
            <person name="Seaver E.C."/>
            <person name="Weisblat D.A."/>
            <person name="Putnam N.H."/>
            <person name="Grigoriev I.V."/>
            <person name="Rokhsar D.S."/>
        </authorList>
    </citation>
    <scope>NUCLEOTIDE SEQUENCE</scope>
    <source>
        <strain evidence="5">I ESC-2004</strain>
    </source>
</reference>
<accession>R7UKR4</accession>
<name>R7UKR4_CAPTE</name>
<feature type="transmembrane region" description="Helical" evidence="1">
    <location>
        <begin position="298"/>
        <end position="318"/>
    </location>
</feature>
<keyword evidence="1" id="KW-0472">Membrane</keyword>
<dbReference type="GO" id="GO:0016020">
    <property type="term" value="C:membrane"/>
    <property type="evidence" value="ECO:0007669"/>
    <property type="project" value="GOC"/>
</dbReference>
<feature type="transmembrane region" description="Helical" evidence="1">
    <location>
        <begin position="152"/>
        <end position="169"/>
    </location>
</feature>
<dbReference type="EnsemblMetazoa" id="CapteT220016">
    <property type="protein sequence ID" value="CapteP220016"/>
    <property type="gene ID" value="CapteG220016"/>
</dbReference>
<keyword evidence="5" id="KW-1185">Reference proteome</keyword>
<dbReference type="InterPro" id="IPR056824">
    <property type="entry name" value="PGAP1_TMD"/>
</dbReference>
<dbReference type="GO" id="GO:0005783">
    <property type="term" value="C:endoplasmic reticulum"/>
    <property type="evidence" value="ECO:0007669"/>
    <property type="project" value="TreeGrafter"/>
</dbReference>
<feature type="transmembrane region" description="Helical" evidence="1">
    <location>
        <begin position="42"/>
        <end position="61"/>
    </location>
</feature>
<feature type="transmembrane region" description="Helical" evidence="1">
    <location>
        <begin position="273"/>
        <end position="291"/>
    </location>
</feature>
<dbReference type="GO" id="GO:0050185">
    <property type="term" value="F:phosphatidylinositol deacylase activity"/>
    <property type="evidence" value="ECO:0007669"/>
    <property type="project" value="TreeGrafter"/>
</dbReference>
<dbReference type="HOGENOM" id="CLU_779017_0_0_1"/>
<dbReference type="Pfam" id="PF25140">
    <property type="entry name" value="PGAP1_TMD"/>
    <property type="match status" value="1"/>
</dbReference>
<protein>
    <recommendedName>
        <fullName evidence="2">GPI inositol-deacylase transmembrane domain-containing protein</fullName>
    </recommendedName>
</protein>
<dbReference type="PANTHER" id="PTHR15495:SF7">
    <property type="entry name" value="GPI INOSITOL-DEACYLASE"/>
    <property type="match status" value="1"/>
</dbReference>
<keyword evidence="1" id="KW-1133">Transmembrane helix</keyword>
<feature type="transmembrane region" description="Helical" evidence="1">
    <location>
        <begin position="324"/>
        <end position="345"/>
    </location>
</feature>
<dbReference type="EMBL" id="KB300141">
    <property type="protein sequence ID" value="ELU07104.1"/>
    <property type="molecule type" value="Genomic_DNA"/>
</dbReference>
<dbReference type="OMA" id="YATINIY"/>
<dbReference type="GO" id="GO:0006505">
    <property type="term" value="P:GPI anchor metabolic process"/>
    <property type="evidence" value="ECO:0007669"/>
    <property type="project" value="TreeGrafter"/>
</dbReference>
<reference evidence="4" key="3">
    <citation type="submission" date="2015-06" db="UniProtKB">
        <authorList>
            <consortium name="EnsemblMetazoa"/>
        </authorList>
    </citation>
    <scope>IDENTIFICATION</scope>
</reference>
<dbReference type="Proteomes" id="UP000014760">
    <property type="component" value="Unassembled WGS sequence"/>
</dbReference>
<dbReference type="GO" id="GO:0006888">
    <property type="term" value="P:endoplasmic reticulum to Golgi vesicle-mediated transport"/>
    <property type="evidence" value="ECO:0007669"/>
    <property type="project" value="TreeGrafter"/>
</dbReference>
<dbReference type="OrthoDB" id="348976at2759"/>
<organism evidence="3">
    <name type="scientific">Capitella teleta</name>
    <name type="common">Polychaete worm</name>
    <dbReference type="NCBI Taxonomy" id="283909"/>
    <lineage>
        <taxon>Eukaryota</taxon>
        <taxon>Metazoa</taxon>
        <taxon>Spiralia</taxon>
        <taxon>Lophotrochozoa</taxon>
        <taxon>Annelida</taxon>
        <taxon>Polychaeta</taxon>
        <taxon>Sedentaria</taxon>
        <taxon>Scolecida</taxon>
        <taxon>Capitellidae</taxon>
        <taxon>Capitella</taxon>
    </lineage>
</organism>
<dbReference type="AlphaFoldDB" id="R7UKR4"/>
<feature type="transmembrane region" description="Helical" evidence="1">
    <location>
        <begin position="239"/>
        <end position="258"/>
    </location>
</feature>
<gene>
    <name evidence="3" type="ORF">CAPTEDRAFT_220016</name>
</gene>
<sequence>MAPTTSILLIVRGYKILTWPLALKSTKKIAYECLVWLPFVRFYAPLLPAFFVIQILMVLAWQLKSLDETGIAPSFGEAHVRWAQPWRVVPVAMLLKFLLTYPEEDNIAKKIGLPVDDTTVLTQMNTWYAALPVMLYLSSYSVMGLYGPLVETVIGIKSFVFGALFRCALRSPSLMRVLRLCRLSLFILGVYLSLKVCGTLGIIITYIIFAFETGASYVDGRSQKQESKAFNRFYVFNTLLLLLLATLVLNAAPFLVWIKDYSVSPSLDFDPSRAIGVTLCVFGFLVTRAKFPVEGNEWYSVCGTLCYLSCVSMVTYTLLSVYRITYFIQADLIILATVVTIVSMATPSVPVKVKKN</sequence>
<reference evidence="3 5" key="2">
    <citation type="journal article" date="2013" name="Nature">
        <title>Insights into bilaterian evolution from three spiralian genomes.</title>
        <authorList>
            <person name="Simakov O."/>
            <person name="Marletaz F."/>
            <person name="Cho S.J."/>
            <person name="Edsinger-Gonzales E."/>
            <person name="Havlak P."/>
            <person name="Hellsten U."/>
            <person name="Kuo D.H."/>
            <person name="Larsson T."/>
            <person name="Lv J."/>
            <person name="Arendt D."/>
            <person name="Savage R."/>
            <person name="Osoegawa K."/>
            <person name="de Jong P."/>
            <person name="Grimwood J."/>
            <person name="Chapman J.A."/>
            <person name="Shapiro H."/>
            <person name="Aerts A."/>
            <person name="Otillar R.P."/>
            <person name="Terry A.Y."/>
            <person name="Boore J.L."/>
            <person name="Grigoriev I.V."/>
            <person name="Lindberg D.R."/>
            <person name="Seaver E.C."/>
            <person name="Weisblat D.A."/>
            <person name="Putnam N.H."/>
            <person name="Rokhsar D.S."/>
        </authorList>
    </citation>
    <scope>NUCLEOTIDE SEQUENCE</scope>
    <source>
        <strain evidence="3 5">I ESC-2004</strain>
    </source>
</reference>
<evidence type="ECO:0000256" key="1">
    <source>
        <dbReference type="SAM" id="Phobius"/>
    </source>
</evidence>
<evidence type="ECO:0000313" key="4">
    <source>
        <dbReference type="EnsemblMetazoa" id="CapteP220016"/>
    </source>
</evidence>